<evidence type="ECO:0000313" key="1">
    <source>
        <dbReference type="EMBL" id="GAI13671.1"/>
    </source>
</evidence>
<protein>
    <submittedName>
        <fullName evidence="1">Uncharacterized protein</fullName>
    </submittedName>
</protein>
<name>X1M6G7_9ZZZZ</name>
<comment type="caution">
    <text evidence="1">The sequence shown here is derived from an EMBL/GenBank/DDBJ whole genome shotgun (WGS) entry which is preliminary data.</text>
</comment>
<dbReference type="EMBL" id="BARV01007856">
    <property type="protein sequence ID" value="GAI13671.1"/>
    <property type="molecule type" value="Genomic_DNA"/>
</dbReference>
<proteinExistence type="predicted"/>
<reference evidence="1" key="1">
    <citation type="journal article" date="2014" name="Front. Microbiol.">
        <title>High frequency of phylogenetically diverse reductive dehalogenase-homologous genes in deep subseafloor sedimentary metagenomes.</title>
        <authorList>
            <person name="Kawai M."/>
            <person name="Futagami T."/>
            <person name="Toyoda A."/>
            <person name="Takaki Y."/>
            <person name="Nishi S."/>
            <person name="Hori S."/>
            <person name="Arai W."/>
            <person name="Tsubouchi T."/>
            <person name="Morono Y."/>
            <person name="Uchiyama I."/>
            <person name="Ito T."/>
            <person name="Fujiyama A."/>
            <person name="Inagaki F."/>
            <person name="Takami H."/>
        </authorList>
    </citation>
    <scope>NUCLEOTIDE SEQUENCE</scope>
    <source>
        <strain evidence="1">Expedition CK06-06</strain>
    </source>
</reference>
<gene>
    <name evidence="1" type="ORF">S06H3_15930</name>
</gene>
<organism evidence="1">
    <name type="scientific">marine sediment metagenome</name>
    <dbReference type="NCBI Taxonomy" id="412755"/>
    <lineage>
        <taxon>unclassified sequences</taxon>
        <taxon>metagenomes</taxon>
        <taxon>ecological metagenomes</taxon>
    </lineage>
</organism>
<sequence length="81" mass="9473">MGGGHRIIYIFTHASARFSLYYDIEMFKDTRELVGSGILPTTTIVTKNRIFMPVPNSLKRFFKLVEDKMRFYVKFDTLSSK</sequence>
<dbReference type="AlphaFoldDB" id="X1M6G7"/>
<accession>X1M6G7</accession>